<evidence type="ECO:0000313" key="1">
    <source>
        <dbReference type="EMBL" id="KAG0415533.1"/>
    </source>
</evidence>
<reference evidence="1 2" key="1">
    <citation type="journal article" date="2020" name="Cell">
        <title>Large-Scale Comparative Analyses of Tick Genomes Elucidate Their Genetic Diversity and Vector Capacities.</title>
        <authorList>
            <consortium name="Tick Genome and Microbiome Consortium (TIGMIC)"/>
            <person name="Jia N."/>
            <person name="Wang J."/>
            <person name="Shi W."/>
            <person name="Du L."/>
            <person name="Sun Y."/>
            <person name="Zhan W."/>
            <person name="Jiang J.F."/>
            <person name="Wang Q."/>
            <person name="Zhang B."/>
            <person name="Ji P."/>
            <person name="Bell-Sakyi L."/>
            <person name="Cui X.M."/>
            <person name="Yuan T.T."/>
            <person name="Jiang B.G."/>
            <person name="Yang W.F."/>
            <person name="Lam T.T."/>
            <person name="Chang Q.C."/>
            <person name="Ding S.J."/>
            <person name="Wang X.J."/>
            <person name="Zhu J.G."/>
            <person name="Ruan X.D."/>
            <person name="Zhao L."/>
            <person name="Wei J.T."/>
            <person name="Ye R.Z."/>
            <person name="Que T.C."/>
            <person name="Du C.H."/>
            <person name="Zhou Y.H."/>
            <person name="Cheng J.X."/>
            <person name="Dai P.F."/>
            <person name="Guo W.B."/>
            <person name="Han X.H."/>
            <person name="Huang E.J."/>
            <person name="Li L.F."/>
            <person name="Wei W."/>
            <person name="Gao Y.C."/>
            <person name="Liu J.Z."/>
            <person name="Shao H.Z."/>
            <person name="Wang X."/>
            <person name="Wang C.C."/>
            <person name="Yang T.C."/>
            <person name="Huo Q.B."/>
            <person name="Li W."/>
            <person name="Chen H.Y."/>
            <person name="Chen S.E."/>
            <person name="Zhou L.G."/>
            <person name="Ni X.B."/>
            <person name="Tian J.H."/>
            <person name="Sheng Y."/>
            <person name="Liu T."/>
            <person name="Pan Y.S."/>
            <person name="Xia L.Y."/>
            <person name="Li J."/>
            <person name="Zhao F."/>
            <person name="Cao W.C."/>
        </authorList>
    </citation>
    <scope>NUCLEOTIDE SEQUENCE [LARGE SCALE GENOMIC DNA]</scope>
    <source>
        <strain evidence="1">Iper-2018</strain>
    </source>
</reference>
<name>A0AC60P7Q3_IXOPE</name>
<keyword evidence="2" id="KW-1185">Reference proteome</keyword>
<evidence type="ECO:0000313" key="2">
    <source>
        <dbReference type="Proteomes" id="UP000805193"/>
    </source>
</evidence>
<protein>
    <submittedName>
        <fullName evidence="1">Uncharacterized protein</fullName>
    </submittedName>
</protein>
<feature type="non-terminal residue" evidence="1">
    <location>
        <position position="305"/>
    </location>
</feature>
<gene>
    <name evidence="1" type="ORF">HPB47_007297</name>
</gene>
<comment type="caution">
    <text evidence="1">The sequence shown here is derived from an EMBL/GenBank/DDBJ whole genome shotgun (WGS) entry which is preliminary data.</text>
</comment>
<organism evidence="1 2">
    <name type="scientific">Ixodes persulcatus</name>
    <name type="common">Taiga tick</name>
    <dbReference type="NCBI Taxonomy" id="34615"/>
    <lineage>
        <taxon>Eukaryota</taxon>
        <taxon>Metazoa</taxon>
        <taxon>Ecdysozoa</taxon>
        <taxon>Arthropoda</taxon>
        <taxon>Chelicerata</taxon>
        <taxon>Arachnida</taxon>
        <taxon>Acari</taxon>
        <taxon>Parasitiformes</taxon>
        <taxon>Ixodida</taxon>
        <taxon>Ixodoidea</taxon>
        <taxon>Ixodidae</taxon>
        <taxon>Ixodinae</taxon>
        <taxon>Ixodes</taxon>
    </lineage>
</organism>
<sequence>MALQKNPKSYGAWSHRAWAMAAFPNMDWDRELRLCNLLLEQDERNFNGWDYRRLVCQHAKVTLEKELSFTMDKIAANFSNYSAWHYRSSLLPKVHPGSREGTVKEDVLLEEYSLVQNATFTDPGDQSGWFYHSCELSAARTSVLEKELEVCQALHELEPQNKWPLLTCVLLMRALDGSGFREGIEKFLVELLTIDPMRSAFYQDLKSKFVMEIALEGLDVNVERVSFAGKELTCVYHADHLALVRDVDLSGNRIRSLRSLCFLHGVVRLDLSGNRVLTCLGLEELPHLEWLSLKDNGILLGPATV</sequence>
<proteinExistence type="predicted"/>
<accession>A0AC60P7Q3</accession>
<dbReference type="EMBL" id="JABSTQ010011060">
    <property type="protein sequence ID" value="KAG0415533.1"/>
    <property type="molecule type" value="Genomic_DNA"/>
</dbReference>
<dbReference type="Proteomes" id="UP000805193">
    <property type="component" value="Unassembled WGS sequence"/>
</dbReference>